<evidence type="ECO:0000313" key="16">
    <source>
        <dbReference type="Proteomes" id="UP000054314"/>
    </source>
</evidence>
<feature type="domain" description="CBM2" evidence="13">
    <location>
        <begin position="365"/>
        <end position="466"/>
    </location>
</feature>
<dbReference type="SUPFAM" id="SSF51445">
    <property type="entry name" value="(Trans)glycosidases"/>
    <property type="match status" value="1"/>
</dbReference>
<comment type="similarity">
    <text evidence="2 10">Belongs to the glycosyl hydrolase 10 (cellulase F) family.</text>
</comment>
<organism evidence="15 16">
    <name type="scientific">Cellulomonas bogoriensis 69B4 = DSM 16987</name>
    <dbReference type="NCBI Taxonomy" id="1386082"/>
    <lineage>
        <taxon>Bacteria</taxon>
        <taxon>Bacillati</taxon>
        <taxon>Actinomycetota</taxon>
        <taxon>Actinomycetes</taxon>
        <taxon>Micrococcales</taxon>
        <taxon>Cellulomonadaceae</taxon>
        <taxon>Cellulomonas</taxon>
    </lineage>
</organism>
<dbReference type="InterPro" id="IPR006311">
    <property type="entry name" value="TAT_signal"/>
</dbReference>
<evidence type="ECO:0000256" key="11">
    <source>
        <dbReference type="SAM" id="MobiDB-lite"/>
    </source>
</evidence>
<evidence type="ECO:0000256" key="7">
    <source>
        <dbReference type="ARBA" id="ARBA00023295"/>
    </source>
</evidence>
<comment type="caution">
    <text evidence="15">The sequence shown here is derived from an EMBL/GenBank/DDBJ whole genome shotgun (WGS) entry which is preliminary data.</text>
</comment>
<feature type="chain" id="PRO_5001959403" description="Beta-xylanase" evidence="12">
    <location>
        <begin position="38"/>
        <end position="466"/>
    </location>
</feature>
<reference evidence="15 16" key="1">
    <citation type="submission" date="2013-08" db="EMBL/GenBank/DDBJ databases">
        <title>Genome sequencing of Cellulomonas bogoriensis 69B4.</title>
        <authorList>
            <person name="Chen F."/>
            <person name="Li Y."/>
            <person name="Wang G."/>
        </authorList>
    </citation>
    <scope>NUCLEOTIDE SEQUENCE [LARGE SCALE GENOMIC DNA]</scope>
    <source>
        <strain evidence="15 16">69B4</strain>
    </source>
</reference>
<dbReference type="SMART" id="SM00637">
    <property type="entry name" value="CBD_II"/>
    <property type="match status" value="1"/>
</dbReference>
<evidence type="ECO:0000256" key="12">
    <source>
        <dbReference type="SAM" id="SignalP"/>
    </source>
</evidence>
<dbReference type="InterPro" id="IPR001000">
    <property type="entry name" value="GH10_dom"/>
</dbReference>
<keyword evidence="16" id="KW-1185">Reference proteome</keyword>
<evidence type="ECO:0000259" key="14">
    <source>
        <dbReference type="PROSITE" id="PS51760"/>
    </source>
</evidence>
<evidence type="ECO:0000256" key="8">
    <source>
        <dbReference type="ARBA" id="ARBA00023326"/>
    </source>
</evidence>
<dbReference type="Proteomes" id="UP000054314">
    <property type="component" value="Unassembled WGS sequence"/>
</dbReference>
<dbReference type="PANTHER" id="PTHR31490:SF88">
    <property type="entry name" value="BETA-XYLANASE"/>
    <property type="match status" value="1"/>
</dbReference>
<dbReference type="Pfam" id="PF00331">
    <property type="entry name" value="Glyco_hydro_10"/>
    <property type="match status" value="1"/>
</dbReference>
<dbReference type="RefSeq" id="WP_035062258.1">
    <property type="nucleotide sequence ID" value="NZ_AXCZ01000186.1"/>
</dbReference>
<sequence length="466" mass="50571">MTRSARPGAMPRRRSTRALLASACVAALGITALPAAAAPSTLQEAAGMNDGRYFGTAVPAHLLNDSANMTIVNREFNMVTAENEMKIDALQPNQGQYSFGTADRIVNWARTNGKGVRGHTLAWHSQQPQWMRNMSGQQLRRAMLDHVTTVATHYRGQIHSWDVVNEAFADGSSGARRDSNLQRTGNDWIEAAFRAARAADPNAILCYNDYNIDDWNHAKTRAVYDMVRDFKARGVPIDCVGLQAHFNSGNPVPNNYHTTIENFAALGVDVQITELDIEGSGQSQAEQYKGVTQACLAVARCTGISVWGVRDNDSWRASGTPLLFDRNGNKKQAYHGVMEALTEGLGNGGGAPAPGPTTPPPGNGGGGNTAACTATYSEAEKWNDRFNGRVTIRANRDISTWTSTVTVGDRQEIIATWNGTPSWDRSGKVMTMRPNGNGNLRAGQEVSFGFTVRHGGDWTWPRVTCS</sequence>
<dbReference type="PROSITE" id="PS51173">
    <property type="entry name" value="CBM2"/>
    <property type="match status" value="1"/>
</dbReference>
<feature type="compositionally biased region" description="Pro residues" evidence="11">
    <location>
        <begin position="353"/>
        <end position="362"/>
    </location>
</feature>
<keyword evidence="5 10" id="KW-0378">Hydrolase</keyword>
<evidence type="ECO:0000259" key="13">
    <source>
        <dbReference type="PROSITE" id="PS51173"/>
    </source>
</evidence>
<evidence type="ECO:0000256" key="3">
    <source>
        <dbReference type="ARBA" id="ARBA00022651"/>
    </source>
</evidence>
<evidence type="ECO:0000256" key="2">
    <source>
        <dbReference type="ARBA" id="ARBA00007495"/>
    </source>
</evidence>
<dbReference type="PANTHER" id="PTHR31490">
    <property type="entry name" value="GLYCOSYL HYDROLASE"/>
    <property type="match status" value="1"/>
</dbReference>
<proteinExistence type="inferred from homology"/>
<dbReference type="InterPro" id="IPR017853">
    <property type="entry name" value="GH"/>
</dbReference>
<comment type="catalytic activity">
    <reaction evidence="1 10">
        <text>Endohydrolysis of (1-&gt;4)-beta-D-xylosidic linkages in xylans.</text>
        <dbReference type="EC" id="3.2.1.8"/>
    </reaction>
</comment>
<dbReference type="PROSITE" id="PS00591">
    <property type="entry name" value="GH10_1"/>
    <property type="match status" value="1"/>
</dbReference>
<dbReference type="InterPro" id="IPR044846">
    <property type="entry name" value="GH10"/>
</dbReference>
<keyword evidence="3 15" id="KW-0858">Xylan degradation</keyword>
<dbReference type="GO" id="GO:0030247">
    <property type="term" value="F:polysaccharide binding"/>
    <property type="evidence" value="ECO:0007669"/>
    <property type="project" value="UniProtKB-UniRule"/>
</dbReference>
<dbReference type="SUPFAM" id="SSF49384">
    <property type="entry name" value="Carbohydrate-binding domain"/>
    <property type="match status" value="1"/>
</dbReference>
<dbReference type="SMR" id="A0A0A0BLU8"/>
<dbReference type="AlphaFoldDB" id="A0A0A0BLU8"/>
<keyword evidence="6 10" id="KW-0119">Carbohydrate metabolism</keyword>
<evidence type="ECO:0000256" key="9">
    <source>
        <dbReference type="PROSITE-ProRule" id="PRU10061"/>
    </source>
</evidence>
<dbReference type="SMART" id="SM00633">
    <property type="entry name" value="Glyco_10"/>
    <property type="match status" value="1"/>
</dbReference>
<feature type="domain" description="GH10" evidence="14">
    <location>
        <begin position="36"/>
        <end position="340"/>
    </location>
</feature>
<evidence type="ECO:0000256" key="1">
    <source>
        <dbReference type="ARBA" id="ARBA00000681"/>
    </source>
</evidence>
<dbReference type="InterPro" id="IPR012291">
    <property type="entry name" value="CBM2_carb-bd_dom_sf"/>
</dbReference>
<evidence type="ECO:0000256" key="5">
    <source>
        <dbReference type="ARBA" id="ARBA00022801"/>
    </source>
</evidence>
<keyword evidence="4 12" id="KW-0732">Signal</keyword>
<evidence type="ECO:0000256" key="4">
    <source>
        <dbReference type="ARBA" id="ARBA00022729"/>
    </source>
</evidence>
<dbReference type="InterPro" id="IPR008965">
    <property type="entry name" value="CBM2/CBM3_carb-bd_dom_sf"/>
</dbReference>
<dbReference type="Pfam" id="PF00553">
    <property type="entry name" value="CBM_2"/>
    <property type="match status" value="1"/>
</dbReference>
<dbReference type="PROSITE" id="PS51318">
    <property type="entry name" value="TAT"/>
    <property type="match status" value="1"/>
</dbReference>
<dbReference type="InterPro" id="IPR031158">
    <property type="entry name" value="GH10_AS"/>
</dbReference>
<evidence type="ECO:0000256" key="10">
    <source>
        <dbReference type="RuleBase" id="RU361174"/>
    </source>
</evidence>
<dbReference type="Gene3D" id="3.20.20.80">
    <property type="entry name" value="Glycosidases"/>
    <property type="match status" value="1"/>
</dbReference>
<dbReference type="GO" id="GO:0045493">
    <property type="term" value="P:xylan catabolic process"/>
    <property type="evidence" value="ECO:0007669"/>
    <property type="project" value="UniProtKB-KW"/>
</dbReference>
<keyword evidence="7 10" id="KW-0326">Glycosidase</keyword>
<dbReference type="OrthoDB" id="9815836at2"/>
<feature type="signal peptide" evidence="12">
    <location>
        <begin position="1"/>
        <end position="37"/>
    </location>
</feature>
<dbReference type="PRINTS" id="PR00134">
    <property type="entry name" value="GLHYDRLASE10"/>
</dbReference>
<protein>
    <recommendedName>
        <fullName evidence="10">Beta-xylanase</fullName>
        <ecNumber evidence="10">3.2.1.8</ecNumber>
    </recommendedName>
</protein>
<feature type="active site" description="Nucleophile" evidence="9">
    <location>
        <position position="274"/>
    </location>
</feature>
<evidence type="ECO:0000313" key="15">
    <source>
        <dbReference type="EMBL" id="KGM09498.1"/>
    </source>
</evidence>
<accession>A0A0A0BLU8</accession>
<dbReference type="PROSITE" id="PS51760">
    <property type="entry name" value="GH10_2"/>
    <property type="match status" value="1"/>
</dbReference>
<feature type="region of interest" description="Disordered" evidence="11">
    <location>
        <begin position="345"/>
        <end position="367"/>
    </location>
</feature>
<gene>
    <name evidence="15" type="ORF">N869_07045</name>
</gene>
<evidence type="ECO:0000256" key="6">
    <source>
        <dbReference type="ARBA" id="ARBA00023277"/>
    </source>
</evidence>
<name>A0A0A0BLU8_9CELL</name>
<dbReference type="GO" id="GO:0031176">
    <property type="term" value="F:endo-1,4-beta-xylanase activity"/>
    <property type="evidence" value="ECO:0007669"/>
    <property type="project" value="UniProtKB-EC"/>
</dbReference>
<dbReference type="EC" id="3.2.1.8" evidence="10"/>
<dbReference type="EMBL" id="AXCZ01000186">
    <property type="protein sequence ID" value="KGM09498.1"/>
    <property type="molecule type" value="Genomic_DNA"/>
</dbReference>
<dbReference type="Gene3D" id="2.60.40.290">
    <property type="match status" value="1"/>
</dbReference>
<keyword evidence="8 10" id="KW-0624">Polysaccharide degradation</keyword>
<dbReference type="InterPro" id="IPR001919">
    <property type="entry name" value="CBD2"/>
</dbReference>